<accession>A0A5B8RZC0</accession>
<evidence type="ECO:0000313" key="2">
    <source>
        <dbReference type="EMBL" id="QEA13545.1"/>
    </source>
</evidence>
<keyword evidence="3" id="KW-1185">Reference proteome</keyword>
<sequence length="248" mass="27579">MAQSSQRFEPPRKPGRFTRDKLGAAKPDRAEAQAAKDELDALLLFKRDLGTYVRVYAFLGQLFDYGNTAIEKRAIFFKRLLPLLDFGREREGIDLSKVVLTHHKLKDQGQRALVLNDSGGEHKLQPMTETGGGKMQDKEKLLLSEILAKLNDLFEGDLSEGDQLSYVNTLKAKLDESEVLVQQARNNEKPQFEASPDLDAELENAIIDAFEAHQVMSRQALNSTVVRAGLKAILLGPAGLYEALKSQG</sequence>
<dbReference type="AlphaFoldDB" id="A0A5B8RZC0"/>
<dbReference type="EMBL" id="CP042344">
    <property type="protein sequence ID" value="QEA13545.1"/>
    <property type="molecule type" value="Genomic_DNA"/>
</dbReference>
<dbReference type="RefSeq" id="WP_146913136.1">
    <property type="nucleotide sequence ID" value="NZ_CP042344.1"/>
</dbReference>
<reference evidence="2 3" key="1">
    <citation type="submission" date="2019-07" db="EMBL/GenBank/DDBJ databases">
        <title>Complete genome sequence of Comamonas sp. NLF 7-7 isolated from livestock.</title>
        <authorList>
            <person name="Kim D.H."/>
            <person name="Kim J.G."/>
        </authorList>
    </citation>
    <scope>NUCLEOTIDE SEQUENCE [LARGE SCALE GENOMIC DNA]</scope>
    <source>
        <strain evidence="2 3">NLF 7-7</strain>
    </source>
</reference>
<dbReference type="Proteomes" id="UP000321199">
    <property type="component" value="Chromosome"/>
</dbReference>
<proteinExistence type="predicted"/>
<feature type="compositionally biased region" description="Basic and acidic residues" evidence="1">
    <location>
        <begin position="9"/>
        <end position="30"/>
    </location>
</feature>
<protein>
    <recommendedName>
        <fullName evidence="4">Type I restriction endonuclease subunit R</fullName>
    </recommendedName>
</protein>
<dbReference type="KEGG" id="cof:FOZ74_11160"/>
<feature type="region of interest" description="Disordered" evidence="1">
    <location>
        <begin position="1"/>
        <end position="30"/>
    </location>
</feature>
<gene>
    <name evidence="2" type="ORF">FOZ74_11160</name>
</gene>
<evidence type="ECO:0008006" key="4">
    <source>
        <dbReference type="Google" id="ProtNLM"/>
    </source>
</evidence>
<evidence type="ECO:0000256" key="1">
    <source>
        <dbReference type="SAM" id="MobiDB-lite"/>
    </source>
</evidence>
<organism evidence="2 3">
    <name type="scientific">Comamonas flocculans</name>
    <dbReference type="NCBI Taxonomy" id="2597701"/>
    <lineage>
        <taxon>Bacteria</taxon>
        <taxon>Pseudomonadati</taxon>
        <taxon>Pseudomonadota</taxon>
        <taxon>Betaproteobacteria</taxon>
        <taxon>Burkholderiales</taxon>
        <taxon>Comamonadaceae</taxon>
        <taxon>Comamonas</taxon>
    </lineage>
</organism>
<dbReference type="OrthoDB" id="9758243at2"/>
<evidence type="ECO:0000313" key="3">
    <source>
        <dbReference type="Proteomes" id="UP000321199"/>
    </source>
</evidence>
<name>A0A5B8RZC0_9BURK</name>